<organism evidence="2 3">
    <name type="scientific">Dreissena polymorpha</name>
    <name type="common">Zebra mussel</name>
    <name type="synonym">Mytilus polymorpha</name>
    <dbReference type="NCBI Taxonomy" id="45954"/>
    <lineage>
        <taxon>Eukaryota</taxon>
        <taxon>Metazoa</taxon>
        <taxon>Spiralia</taxon>
        <taxon>Lophotrochozoa</taxon>
        <taxon>Mollusca</taxon>
        <taxon>Bivalvia</taxon>
        <taxon>Autobranchia</taxon>
        <taxon>Heteroconchia</taxon>
        <taxon>Euheterodonta</taxon>
        <taxon>Imparidentia</taxon>
        <taxon>Neoheterodontei</taxon>
        <taxon>Myida</taxon>
        <taxon>Dreissenoidea</taxon>
        <taxon>Dreissenidae</taxon>
        <taxon>Dreissena</taxon>
    </lineage>
</organism>
<comment type="caution">
    <text evidence="2">The sequence shown here is derived from an EMBL/GenBank/DDBJ whole genome shotgun (WGS) entry which is preliminary data.</text>
</comment>
<accession>A0A9D4D3L6</accession>
<gene>
    <name evidence="2" type="ORF">DPMN_044650</name>
</gene>
<sequence length="129" mass="14551">MTCVGFQSKQPRSLREDDVGFQSKQLRSFKQDDVGLRGKQPRSFKQDDVGLRGGDLHGRSASLEEKPEIKREQPRSSQSGEVDLGSKRDNLQYSHSKSQSQTDMQGSRIWDPGGNDAYTNSRRLHSVKV</sequence>
<proteinExistence type="predicted"/>
<evidence type="ECO:0000256" key="1">
    <source>
        <dbReference type="SAM" id="MobiDB-lite"/>
    </source>
</evidence>
<evidence type="ECO:0000313" key="2">
    <source>
        <dbReference type="EMBL" id="KAH3738045.1"/>
    </source>
</evidence>
<feature type="compositionally biased region" description="Polar residues" evidence="1">
    <location>
        <begin position="91"/>
        <end position="105"/>
    </location>
</feature>
<name>A0A9D4D3L6_DREPO</name>
<dbReference type="Proteomes" id="UP000828390">
    <property type="component" value="Unassembled WGS sequence"/>
</dbReference>
<evidence type="ECO:0000313" key="3">
    <source>
        <dbReference type="Proteomes" id="UP000828390"/>
    </source>
</evidence>
<reference evidence="2" key="2">
    <citation type="submission" date="2020-11" db="EMBL/GenBank/DDBJ databases">
        <authorList>
            <person name="McCartney M.A."/>
            <person name="Auch B."/>
            <person name="Kono T."/>
            <person name="Mallez S."/>
            <person name="Becker A."/>
            <person name="Gohl D.M."/>
            <person name="Silverstein K.A.T."/>
            <person name="Koren S."/>
            <person name="Bechman K.B."/>
            <person name="Herman A."/>
            <person name="Abrahante J.E."/>
            <person name="Garbe J."/>
        </authorList>
    </citation>
    <scope>NUCLEOTIDE SEQUENCE</scope>
    <source>
        <strain evidence="2">Duluth1</strain>
        <tissue evidence="2">Whole animal</tissue>
    </source>
</reference>
<feature type="compositionally biased region" description="Polar residues" evidence="1">
    <location>
        <begin position="1"/>
        <end position="11"/>
    </location>
</feature>
<protein>
    <submittedName>
        <fullName evidence="2">Uncharacterized protein</fullName>
    </submittedName>
</protein>
<reference evidence="2" key="1">
    <citation type="journal article" date="2019" name="bioRxiv">
        <title>The Genome of the Zebra Mussel, Dreissena polymorpha: A Resource for Invasive Species Research.</title>
        <authorList>
            <person name="McCartney M.A."/>
            <person name="Auch B."/>
            <person name="Kono T."/>
            <person name="Mallez S."/>
            <person name="Zhang Y."/>
            <person name="Obille A."/>
            <person name="Becker A."/>
            <person name="Abrahante J.E."/>
            <person name="Garbe J."/>
            <person name="Badalamenti J.P."/>
            <person name="Herman A."/>
            <person name="Mangelson H."/>
            <person name="Liachko I."/>
            <person name="Sullivan S."/>
            <person name="Sone E.D."/>
            <person name="Koren S."/>
            <person name="Silverstein K.A.T."/>
            <person name="Beckman K.B."/>
            <person name="Gohl D.M."/>
        </authorList>
    </citation>
    <scope>NUCLEOTIDE SEQUENCE</scope>
    <source>
        <strain evidence="2">Duluth1</strain>
        <tissue evidence="2">Whole animal</tissue>
    </source>
</reference>
<dbReference type="AlphaFoldDB" id="A0A9D4D3L6"/>
<dbReference type="EMBL" id="JAIWYP010000011">
    <property type="protein sequence ID" value="KAH3738045.1"/>
    <property type="molecule type" value="Genomic_DNA"/>
</dbReference>
<keyword evidence="3" id="KW-1185">Reference proteome</keyword>
<feature type="region of interest" description="Disordered" evidence="1">
    <location>
        <begin position="1"/>
        <end position="129"/>
    </location>
</feature>
<feature type="compositionally biased region" description="Basic and acidic residues" evidence="1">
    <location>
        <begin position="44"/>
        <end position="74"/>
    </location>
</feature>